<dbReference type="SUPFAM" id="SSF69318">
    <property type="entry name" value="Integrin alpha N-terminal domain"/>
    <property type="match status" value="1"/>
</dbReference>
<evidence type="ECO:0008006" key="4">
    <source>
        <dbReference type="Google" id="ProtNLM"/>
    </source>
</evidence>
<evidence type="ECO:0000313" key="3">
    <source>
        <dbReference type="Proteomes" id="UP000052268"/>
    </source>
</evidence>
<dbReference type="Proteomes" id="UP000052268">
    <property type="component" value="Unassembled WGS sequence"/>
</dbReference>
<dbReference type="PATRIC" id="fig|1114963.3.peg.1847"/>
<organism evidence="2 3">
    <name type="scientific">Novosphingobium barchaimii LL02</name>
    <dbReference type="NCBI Taxonomy" id="1114963"/>
    <lineage>
        <taxon>Bacteria</taxon>
        <taxon>Pseudomonadati</taxon>
        <taxon>Pseudomonadota</taxon>
        <taxon>Alphaproteobacteria</taxon>
        <taxon>Sphingomonadales</taxon>
        <taxon>Sphingomonadaceae</taxon>
        <taxon>Novosphingobium</taxon>
    </lineage>
</organism>
<keyword evidence="1" id="KW-0732">Signal</keyword>
<protein>
    <recommendedName>
        <fullName evidence="4">VCBS repeat-containing protein</fullName>
    </recommendedName>
</protein>
<dbReference type="RefSeq" id="WP_059151139.1">
    <property type="nucleotide sequence ID" value="NZ_KQ130453.1"/>
</dbReference>
<dbReference type="InterPro" id="IPR028994">
    <property type="entry name" value="Integrin_alpha_N"/>
</dbReference>
<reference evidence="2 3" key="1">
    <citation type="journal article" date="2015" name="G3 (Bethesda)">
        <title>Insights into Ongoing Evolution of the Hexachlorocyclohexane Catabolic Pathway from Comparative Genomics of Ten Sphingomonadaceae Strains.</title>
        <authorList>
            <person name="Pearce S.L."/>
            <person name="Oakeshott J.G."/>
            <person name="Pandey G."/>
        </authorList>
    </citation>
    <scope>NUCLEOTIDE SEQUENCE [LARGE SCALE GENOMIC DNA]</scope>
    <source>
        <strain evidence="2 3">LL02</strain>
    </source>
</reference>
<dbReference type="AlphaFoldDB" id="A0A0J7XXM0"/>
<name>A0A0J7XXM0_9SPHN</name>
<keyword evidence="3" id="KW-1185">Reference proteome</keyword>
<accession>A0A0J7XXM0</accession>
<dbReference type="EMBL" id="JACU01000004">
    <property type="protein sequence ID" value="KMS56282.1"/>
    <property type="molecule type" value="Genomic_DNA"/>
</dbReference>
<evidence type="ECO:0000256" key="1">
    <source>
        <dbReference type="SAM" id="SignalP"/>
    </source>
</evidence>
<proteinExistence type="predicted"/>
<feature type="chain" id="PRO_5005292008" description="VCBS repeat-containing protein" evidence="1">
    <location>
        <begin position="21"/>
        <end position="160"/>
    </location>
</feature>
<dbReference type="OrthoDB" id="8595012at2"/>
<evidence type="ECO:0000313" key="2">
    <source>
        <dbReference type="EMBL" id="KMS56282.1"/>
    </source>
</evidence>
<gene>
    <name evidence="2" type="ORF">V474_15110</name>
</gene>
<sequence length="160" mass="16907">MRYYLAIAAGLCLLAPSAMAQGALPPAEKTAAFRAGGFKLQGGKWHACGDPGTASYTAGSVETVKDLNGDGRPEVVLTEGSTYCFGNTGTGFKLLSKQADGTWKLVTESEGIATFLAGKGVGGWPDIEIGGPGFCFPVERWNGRDYVLNRHQYEGKPCRP</sequence>
<comment type="caution">
    <text evidence="2">The sequence shown here is derived from an EMBL/GenBank/DDBJ whole genome shotgun (WGS) entry which is preliminary data.</text>
</comment>
<feature type="signal peptide" evidence="1">
    <location>
        <begin position="1"/>
        <end position="20"/>
    </location>
</feature>